<dbReference type="AlphaFoldDB" id="Q70XS3"/>
<dbReference type="GO" id="GO:0015078">
    <property type="term" value="F:proton transmembrane transporter activity"/>
    <property type="evidence" value="ECO:0007669"/>
    <property type="project" value="InterPro"/>
</dbReference>
<protein>
    <recommendedName>
        <fullName evidence="12">ATP synthase complex subunit 8</fullName>
    </recommendedName>
</protein>
<comment type="similarity">
    <text evidence="2 12">Belongs to the ATPase protein 8 family.</text>
</comment>
<evidence type="ECO:0000256" key="6">
    <source>
        <dbReference type="ARBA" id="ARBA00022692"/>
    </source>
</evidence>
<dbReference type="EMBL" id="AJ507061">
    <property type="protein sequence ID" value="CAE01475.1"/>
    <property type="molecule type" value="Genomic_DNA"/>
</dbReference>
<accession>Q70XS3</accession>
<evidence type="ECO:0000256" key="1">
    <source>
        <dbReference type="ARBA" id="ARBA00004304"/>
    </source>
</evidence>
<dbReference type="GO" id="GO:0015986">
    <property type="term" value="P:proton motive force-driven ATP synthesis"/>
    <property type="evidence" value="ECO:0007669"/>
    <property type="project" value="InterPro"/>
</dbReference>
<evidence type="ECO:0000256" key="12">
    <source>
        <dbReference type="RuleBase" id="RU003661"/>
    </source>
</evidence>
<evidence type="ECO:0000256" key="9">
    <source>
        <dbReference type="ARBA" id="ARBA00023065"/>
    </source>
</evidence>
<dbReference type="GeneID" id="2806502"/>
<keyword evidence="11 13" id="KW-0472">Membrane</keyword>
<sequence length="51" mass="6143">MPQMAPMNWILMSIMFIITLMIIISITHSFFMDNKSNELPSILKEQIKWKW</sequence>
<evidence type="ECO:0000256" key="7">
    <source>
        <dbReference type="ARBA" id="ARBA00022781"/>
    </source>
</evidence>
<dbReference type="InterPro" id="IPR001421">
    <property type="entry name" value="ATP8_metazoa"/>
</dbReference>
<evidence type="ECO:0000256" key="11">
    <source>
        <dbReference type="ARBA" id="ARBA00023136"/>
    </source>
</evidence>
<reference evidence="14" key="2">
    <citation type="journal article" date="2004" name="Mol. Biol. Evol.">
        <title>The mitochondrial genome of the house centipede scutigera and the monophyly versus paraphyly of myriapods.</title>
        <authorList>
            <person name="Negrisolo E."/>
            <person name="Minelli A."/>
            <person name="Valle G."/>
        </authorList>
    </citation>
    <scope>NUCLEOTIDE SEQUENCE</scope>
</reference>
<evidence type="ECO:0000256" key="4">
    <source>
        <dbReference type="ARBA" id="ARBA00022448"/>
    </source>
</evidence>
<evidence type="ECO:0000256" key="3">
    <source>
        <dbReference type="ARBA" id="ARBA00011291"/>
    </source>
</evidence>
<geneLocation type="mitochondrion" evidence="14"/>
<keyword evidence="9 12" id="KW-0406">Ion transport</keyword>
<evidence type="ECO:0000256" key="2">
    <source>
        <dbReference type="ARBA" id="ARBA00008892"/>
    </source>
</evidence>
<keyword evidence="4 12" id="KW-0813">Transport</keyword>
<keyword evidence="5 12" id="KW-0138">CF(0)</keyword>
<evidence type="ECO:0000256" key="13">
    <source>
        <dbReference type="SAM" id="Phobius"/>
    </source>
</evidence>
<gene>
    <name evidence="14" type="primary">atp8</name>
</gene>
<dbReference type="CTD" id="4509"/>
<keyword evidence="6 12" id="KW-0812">Transmembrane</keyword>
<evidence type="ECO:0000256" key="10">
    <source>
        <dbReference type="ARBA" id="ARBA00023128"/>
    </source>
</evidence>
<proteinExistence type="inferred from homology"/>
<keyword evidence="10 12" id="KW-0496">Mitochondrion</keyword>
<organism evidence="14">
    <name type="scientific">Scutigera coleoptrata</name>
    <name type="common">House centipede</name>
    <dbReference type="NCBI Taxonomy" id="29022"/>
    <lineage>
        <taxon>Eukaryota</taxon>
        <taxon>Metazoa</taxon>
        <taxon>Ecdysozoa</taxon>
        <taxon>Arthropoda</taxon>
        <taxon>Myriapoda</taxon>
        <taxon>Chilopoda</taxon>
        <taxon>Notostigmophora</taxon>
        <taxon>Scutigeromorpha</taxon>
        <taxon>Scutigeridae</taxon>
        <taxon>Scutigera</taxon>
    </lineage>
</organism>
<comment type="subcellular location">
    <subcellularLocation>
        <location evidence="1 12">Mitochondrion membrane</location>
        <topology evidence="1 12">Single-pass membrane protein</topology>
    </subcellularLocation>
</comment>
<dbReference type="RefSeq" id="YP_015438.1">
    <property type="nucleotide sequence ID" value="NC_005870.1"/>
</dbReference>
<keyword evidence="7 12" id="KW-0375">Hydrogen ion transport</keyword>
<reference evidence="14" key="1">
    <citation type="journal article" date="2004" name="J. Mol. Evol.">
        <title>Extensive gene order rearrangement in the mitochondrial genome of the centipede Scutigera coleoptrata.</title>
        <authorList>
            <person name="Negrisolo E."/>
            <person name="Minelli A."/>
            <person name="Valle G."/>
        </authorList>
    </citation>
    <scope>NUCLEOTIDE SEQUENCE</scope>
</reference>
<dbReference type="Pfam" id="PF00895">
    <property type="entry name" value="ATP-synt_8"/>
    <property type="match status" value="1"/>
</dbReference>
<evidence type="ECO:0000256" key="8">
    <source>
        <dbReference type="ARBA" id="ARBA00022989"/>
    </source>
</evidence>
<evidence type="ECO:0000313" key="14">
    <source>
        <dbReference type="EMBL" id="CAE01475.1"/>
    </source>
</evidence>
<comment type="subunit">
    <text evidence="3">F-type ATPases have 2 components, CF(1) - the catalytic core - and CF(0) - the membrane proton channel.</text>
</comment>
<dbReference type="GO" id="GO:0031966">
    <property type="term" value="C:mitochondrial membrane"/>
    <property type="evidence" value="ECO:0007669"/>
    <property type="project" value="UniProtKB-SubCell"/>
</dbReference>
<keyword evidence="8 13" id="KW-1133">Transmembrane helix</keyword>
<feature type="transmembrane region" description="Helical" evidence="13">
    <location>
        <begin position="9"/>
        <end position="31"/>
    </location>
</feature>
<evidence type="ECO:0000256" key="5">
    <source>
        <dbReference type="ARBA" id="ARBA00022547"/>
    </source>
</evidence>
<name>Q70XS3_SCUCO</name>
<dbReference type="GO" id="GO:0045259">
    <property type="term" value="C:proton-transporting ATP synthase complex"/>
    <property type="evidence" value="ECO:0007669"/>
    <property type="project" value="UniProtKB-KW"/>
</dbReference>